<gene>
    <name evidence="3" type="ORF">DX912_12650</name>
</gene>
<dbReference type="Proteomes" id="UP000256829">
    <property type="component" value="Unassembled WGS sequence"/>
</dbReference>
<comment type="caution">
    <text evidence="3">The sequence shown here is derived from an EMBL/GenBank/DDBJ whole genome shotgun (WGS) entry which is preliminary data.</text>
</comment>
<evidence type="ECO:0000313" key="3">
    <source>
        <dbReference type="EMBL" id="RDY66591.1"/>
    </source>
</evidence>
<dbReference type="RefSeq" id="WP_115842895.1">
    <property type="nucleotide sequence ID" value="NZ_CP183976.1"/>
</dbReference>
<feature type="region of interest" description="Disordered" evidence="1">
    <location>
        <begin position="101"/>
        <end position="122"/>
    </location>
</feature>
<dbReference type="PROSITE" id="PS51257">
    <property type="entry name" value="PROKAR_LIPOPROTEIN"/>
    <property type="match status" value="1"/>
</dbReference>
<keyword evidence="4" id="KW-1185">Reference proteome</keyword>
<proteinExistence type="predicted"/>
<protein>
    <recommendedName>
        <fullName evidence="5">Lipoprotein</fullName>
    </recommendedName>
</protein>
<feature type="chain" id="PRO_5017542467" description="Lipoprotein" evidence="2">
    <location>
        <begin position="18"/>
        <end position="122"/>
    </location>
</feature>
<dbReference type="EMBL" id="QTJR01000008">
    <property type="protein sequence ID" value="RDY66591.1"/>
    <property type="molecule type" value="Genomic_DNA"/>
</dbReference>
<dbReference type="AlphaFoldDB" id="A0A3D8VC49"/>
<evidence type="ECO:0000313" key="4">
    <source>
        <dbReference type="Proteomes" id="UP000256829"/>
    </source>
</evidence>
<feature type="signal peptide" evidence="2">
    <location>
        <begin position="1"/>
        <end position="17"/>
    </location>
</feature>
<evidence type="ECO:0000256" key="2">
    <source>
        <dbReference type="SAM" id="SignalP"/>
    </source>
</evidence>
<evidence type="ECO:0008006" key="5">
    <source>
        <dbReference type="Google" id="ProtNLM"/>
    </source>
</evidence>
<name>A0A3D8VC49_9GAMM</name>
<keyword evidence="2" id="KW-0732">Signal</keyword>
<evidence type="ECO:0000256" key="1">
    <source>
        <dbReference type="SAM" id="MobiDB-lite"/>
    </source>
</evidence>
<accession>A0A3D8VC49</accession>
<reference evidence="3 4" key="1">
    <citation type="submission" date="2018-08" db="EMBL/GenBank/DDBJ databases">
        <title>Lysobacter soli KCTC 22011, whole genome shotgun sequence.</title>
        <authorList>
            <person name="Zhang X."/>
            <person name="Feng G."/>
            <person name="Zhu H."/>
        </authorList>
    </citation>
    <scope>NUCLEOTIDE SEQUENCE [LARGE SCALE GENOMIC DNA]</scope>
    <source>
        <strain evidence="3 4">KCTC 22011</strain>
    </source>
</reference>
<organism evidence="3 4">
    <name type="scientific">Lysobacter soli</name>
    <dbReference type="NCBI Taxonomy" id="453783"/>
    <lineage>
        <taxon>Bacteria</taxon>
        <taxon>Pseudomonadati</taxon>
        <taxon>Pseudomonadota</taxon>
        <taxon>Gammaproteobacteria</taxon>
        <taxon>Lysobacterales</taxon>
        <taxon>Lysobacteraceae</taxon>
        <taxon>Lysobacter</taxon>
    </lineage>
</organism>
<sequence>MVRFAPALFALLLTACASVPNVALPVEAQLHPGRRMALPEGASLIYVDTANDSRCPPDVQCVHAGDADVHVRFVKPDAVLDVTLKASEQGQPRAIGTWRVTLRGLGPGPRPPATLRVDDASR</sequence>